<name>A0AA88YH19_PINIB</name>
<evidence type="ECO:0000259" key="5">
    <source>
        <dbReference type="SMART" id="SM00385"/>
    </source>
</evidence>
<dbReference type="InterPro" id="IPR006671">
    <property type="entry name" value="Cyclin_N"/>
</dbReference>
<evidence type="ECO:0000256" key="1">
    <source>
        <dbReference type="ARBA" id="ARBA00022618"/>
    </source>
</evidence>
<keyword evidence="7" id="KW-1185">Reference proteome</keyword>
<keyword evidence="1" id="KW-0132">Cell division</keyword>
<dbReference type="InterPro" id="IPR036915">
    <property type="entry name" value="Cyclin-like_sf"/>
</dbReference>
<protein>
    <recommendedName>
        <fullName evidence="5">Cyclin-like domain-containing protein</fullName>
    </recommendedName>
</protein>
<keyword evidence="2 4" id="KW-0195">Cyclin</keyword>
<dbReference type="PROSITE" id="PS00292">
    <property type="entry name" value="CYCLINS"/>
    <property type="match status" value="1"/>
</dbReference>
<dbReference type="InterPro" id="IPR048258">
    <property type="entry name" value="Cyclins_cyclin-box"/>
</dbReference>
<organism evidence="6 7">
    <name type="scientific">Pinctada imbricata</name>
    <name type="common">Atlantic pearl-oyster</name>
    <name type="synonym">Pinctada martensii</name>
    <dbReference type="NCBI Taxonomy" id="66713"/>
    <lineage>
        <taxon>Eukaryota</taxon>
        <taxon>Metazoa</taxon>
        <taxon>Spiralia</taxon>
        <taxon>Lophotrochozoa</taxon>
        <taxon>Mollusca</taxon>
        <taxon>Bivalvia</taxon>
        <taxon>Autobranchia</taxon>
        <taxon>Pteriomorphia</taxon>
        <taxon>Pterioida</taxon>
        <taxon>Pterioidea</taxon>
        <taxon>Pteriidae</taxon>
        <taxon>Pinctada</taxon>
    </lineage>
</organism>
<evidence type="ECO:0000256" key="4">
    <source>
        <dbReference type="RuleBase" id="RU000383"/>
    </source>
</evidence>
<evidence type="ECO:0000313" key="6">
    <source>
        <dbReference type="EMBL" id="KAK3099249.1"/>
    </source>
</evidence>
<evidence type="ECO:0000256" key="3">
    <source>
        <dbReference type="ARBA" id="ARBA00023306"/>
    </source>
</evidence>
<dbReference type="AlphaFoldDB" id="A0AA88YH19"/>
<keyword evidence="3" id="KW-0131">Cell cycle</keyword>
<dbReference type="Gene3D" id="1.10.472.10">
    <property type="entry name" value="Cyclin-like"/>
    <property type="match status" value="2"/>
</dbReference>
<feature type="domain" description="Cyclin-like" evidence="5">
    <location>
        <begin position="52"/>
        <end position="138"/>
    </location>
</feature>
<dbReference type="SMART" id="SM00385">
    <property type="entry name" value="CYCLIN"/>
    <property type="match status" value="1"/>
</dbReference>
<dbReference type="InterPro" id="IPR039361">
    <property type="entry name" value="Cyclin"/>
</dbReference>
<dbReference type="InterPro" id="IPR013763">
    <property type="entry name" value="Cyclin-like_dom"/>
</dbReference>
<dbReference type="FunFam" id="1.10.472.10:FF:000006">
    <property type="entry name" value="Cyclin I"/>
    <property type="match status" value="1"/>
</dbReference>
<gene>
    <name evidence="6" type="ORF">FSP39_001580</name>
</gene>
<dbReference type="Proteomes" id="UP001186944">
    <property type="component" value="Unassembled WGS sequence"/>
</dbReference>
<accession>A0AA88YH19</accession>
<comment type="similarity">
    <text evidence="4">Belongs to the cyclin family.</text>
</comment>
<dbReference type="Pfam" id="PF00134">
    <property type="entry name" value="Cyclin_N"/>
    <property type="match status" value="1"/>
</dbReference>
<dbReference type="CDD" id="cd20526">
    <property type="entry name" value="CYCLIN_CCNI-like"/>
    <property type="match status" value="1"/>
</dbReference>
<proteinExistence type="inferred from homology"/>
<evidence type="ECO:0000313" key="7">
    <source>
        <dbReference type="Proteomes" id="UP001186944"/>
    </source>
</evidence>
<evidence type="ECO:0000256" key="2">
    <source>
        <dbReference type="ARBA" id="ARBA00023127"/>
    </source>
</evidence>
<reference evidence="6" key="1">
    <citation type="submission" date="2019-08" db="EMBL/GenBank/DDBJ databases">
        <title>The improved chromosome-level genome for the pearl oyster Pinctada fucata martensii using PacBio sequencing and Hi-C.</title>
        <authorList>
            <person name="Zheng Z."/>
        </authorList>
    </citation>
    <scope>NUCLEOTIDE SEQUENCE</scope>
    <source>
        <strain evidence="6">ZZ-2019</strain>
        <tissue evidence="6">Adductor muscle</tissue>
    </source>
</reference>
<sequence>MAHTNGLDAQHLMKMLGELLHKEQEKWNPKVFKVTGHTEMEVLGQHRDRIVKWILSLNKEFRFLPETLGLCISLLDRFLNLVKVRPKYLPCVAISCLYIAAKTLEEDEVIPSTVDLVKTINCVCTVAEVLRMEAIVLNKLSWDIKRVTPVDFLHVIHSLLMYYHPQLLDVLCNVTPSQLLTLLTRKTLNCLSLHQLSSYRPSVITLAVVSLELEQITTAWLSICVMVQKMLDINMESFVKCREIVGQFLSQQGLLQSGYKFRSIRRSKSMKRKAIDDDDYCDEIYEGIKRLYNEDVSMEFNVDMRMSCGKEVNQHQDIDPRNNFCIPAVSAN</sequence>
<dbReference type="GO" id="GO:0051301">
    <property type="term" value="P:cell division"/>
    <property type="evidence" value="ECO:0007669"/>
    <property type="project" value="UniProtKB-KW"/>
</dbReference>
<comment type="caution">
    <text evidence="6">The sequence shown here is derived from an EMBL/GenBank/DDBJ whole genome shotgun (WGS) entry which is preliminary data.</text>
</comment>
<dbReference type="PANTHER" id="PTHR10177">
    <property type="entry name" value="CYCLINS"/>
    <property type="match status" value="1"/>
</dbReference>
<dbReference type="EMBL" id="VSWD01000006">
    <property type="protein sequence ID" value="KAK3099249.1"/>
    <property type="molecule type" value="Genomic_DNA"/>
</dbReference>
<dbReference type="SUPFAM" id="SSF47954">
    <property type="entry name" value="Cyclin-like"/>
    <property type="match status" value="1"/>
</dbReference>